<name>A0A7X4LIQ5_9VIBR</name>
<evidence type="ECO:0000259" key="1">
    <source>
        <dbReference type="Pfam" id="PF04073"/>
    </source>
</evidence>
<dbReference type="EMBL" id="WEKT01000005">
    <property type="protein sequence ID" value="MZI92495.1"/>
    <property type="molecule type" value="Genomic_DNA"/>
</dbReference>
<dbReference type="Proteomes" id="UP000462621">
    <property type="component" value="Unassembled WGS sequence"/>
</dbReference>
<comment type="caution">
    <text evidence="2">The sequence shown here is derived from an EMBL/GenBank/DDBJ whole genome shotgun (WGS) entry which is preliminary data.</text>
</comment>
<protein>
    <recommendedName>
        <fullName evidence="1">YbaK/aminoacyl-tRNA synthetase-associated domain-containing protein</fullName>
    </recommendedName>
</protein>
<feature type="domain" description="YbaK/aminoacyl-tRNA synthetase-associated" evidence="1">
    <location>
        <begin position="28"/>
        <end position="146"/>
    </location>
</feature>
<sequence length="164" mass="18477">MNNPEFKTKITQYLDQQQVKYRLLPHQSPAKTVEDAAKQRGIQTEQMVKCILLRDMSNRYALACTAGNTSVDPKKVRAILGWRRMTCAEIDKVEPITGYIIGTVTPINLKTEMPILFDKSILTQNDVTISSGSKMAGICLKRVDLENLVKPLISNIQRDPKPTM</sequence>
<dbReference type="RefSeq" id="WP_161153908.1">
    <property type="nucleotide sequence ID" value="NZ_WEKT01000005.1"/>
</dbReference>
<dbReference type="SUPFAM" id="SSF55826">
    <property type="entry name" value="YbaK/ProRS associated domain"/>
    <property type="match status" value="1"/>
</dbReference>
<organism evidence="2 3">
    <name type="scientific">Vibrio eleionomae</name>
    <dbReference type="NCBI Taxonomy" id="2653505"/>
    <lineage>
        <taxon>Bacteria</taxon>
        <taxon>Pseudomonadati</taxon>
        <taxon>Pseudomonadota</taxon>
        <taxon>Gammaproteobacteria</taxon>
        <taxon>Vibrionales</taxon>
        <taxon>Vibrionaceae</taxon>
        <taxon>Vibrio</taxon>
    </lineage>
</organism>
<proteinExistence type="predicted"/>
<reference evidence="2 3" key="1">
    <citation type="submission" date="2019-10" db="EMBL/GenBank/DDBJ databases">
        <title>Vibrio sp. nov. isolated from a shrimp pond.</title>
        <authorList>
            <person name="Gomez-Gil B."/>
            <person name="Enciso-Ibarra J."/>
            <person name="Enciso-Ibarra K."/>
            <person name="Bolan-Mejia C."/>
        </authorList>
    </citation>
    <scope>NUCLEOTIDE SEQUENCE [LARGE SCALE GENOMIC DNA]</scope>
    <source>
        <strain evidence="2 3">CAIM 722</strain>
    </source>
</reference>
<dbReference type="InterPro" id="IPR036754">
    <property type="entry name" value="YbaK/aa-tRNA-synt-asso_dom_sf"/>
</dbReference>
<dbReference type="GO" id="GO:0002161">
    <property type="term" value="F:aminoacyl-tRNA deacylase activity"/>
    <property type="evidence" value="ECO:0007669"/>
    <property type="project" value="InterPro"/>
</dbReference>
<accession>A0A7X4LIQ5</accession>
<evidence type="ECO:0000313" key="2">
    <source>
        <dbReference type="EMBL" id="MZI92495.1"/>
    </source>
</evidence>
<dbReference type="Pfam" id="PF04073">
    <property type="entry name" value="tRNA_edit"/>
    <property type="match status" value="1"/>
</dbReference>
<dbReference type="Gene3D" id="3.90.960.10">
    <property type="entry name" value="YbaK/aminoacyl-tRNA synthetase-associated domain"/>
    <property type="match status" value="1"/>
</dbReference>
<keyword evidence="3" id="KW-1185">Reference proteome</keyword>
<gene>
    <name evidence="2" type="ORF">F9817_04660</name>
</gene>
<dbReference type="InterPro" id="IPR007214">
    <property type="entry name" value="YbaK/aa-tRNA-synth-assoc-dom"/>
</dbReference>
<dbReference type="PANTHER" id="PTHR30411">
    <property type="entry name" value="CYTOPLASMIC PROTEIN"/>
    <property type="match status" value="1"/>
</dbReference>
<dbReference type="CDD" id="cd04332">
    <property type="entry name" value="YbaK_like"/>
    <property type="match status" value="1"/>
</dbReference>
<evidence type="ECO:0000313" key="3">
    <source>
        <dbReference type="Proteomes" id="UP000462621"/>
    </source>
</evidence>
<dbReference type="PANTHER" id="PTHR30411:SF1">
    <property type="entry name" value="CYTOPLASMIC PROTEIN"/>
    <property type="match status" value="1"/>
</dbReference>
<dbReference type="AlphaFoldDB" id="A0A7X4LIQ5"/>